<dbReference type="Proteomes" id="UP000184096">
    <property type="component" value="Chromosome I"/>
</dbReference>
<evidence type="ECO:0000256" key="1">
    <source>
        <dbReference type="SAM" id="SignalP"/>
    </source>
</evidence>
<accession>A0A1M7UWP6</accession>
<feature type="chain" id="PRO_5012952336" description="DUF992 domain-containing protein" evidence="1">
    <location>
        <begin position="27"/>
        <end position="161"/>
    </location>
</feature>
<proteinExistence type="predicted"/>
<sequence>MKSKLGRMVAVLVFASTVSVASQASAQQRTKVGTLRCNLAPSVGLIVIERQRLSCSYTPDGPWPPERYFGSVTTVGLDLGINQGGRMAWAVLAPVAGPIRGGLAGSYVGVSADAAVGVGLGANALIGGSRRSFALQPVSVEANTGLDITAGVSKLRLRYAP</sequence>
<evidence type="ECO:0008006" key="4">
    <source>
        <dbReference type="Google" id="ProtNLM"/>
    </source>
</evidence>
<dbReference type="AlphaFoldDB" id="A0A1M7UWP6"/>
<evidence type="ECO:0000313" key="3">
    <source>
        <dbReference type="Proteomes" id="UP000184096"/>
    </source>
</evidence>
<keyword evidence="3" id="KW-1185">Reference proteome</keyword>
<reference evidence="3" key="1">
    <citation type="submission" date="2016-11" db="EMBL/GenBank/DDBJ databases">
        <authorList>
            <person name="Varghese N."/>
            <person name="Submissions S."/>
        </authorList>
    </citation>
    <scope>NUCLEOTIDE SEQUENCE [LARGE SCALE GENOMIC DNA]</scope>
    <source>
        <strain evidence="3">GAS401</strain>
    </source>
</reference>
<name>A0A1M7UWP6_9BRAD</name>
<evidence type="ECO:0000313" key="2">
    <source>
        <dbReference type="EMBL" id="SHN87389.1"/>
    </source>
</evidence>
<organism evidence="2 3">
    <name type="scientific">Bradyrhizobium erythrophlei</name>
    <dbReference type="NCBI Taxonomy" id="1437360"/>
    <lineage>
        <taxon>Bacteria</taxon>
        <taxon>Pseudomonadati</taxon>
        <taxon>Pseudomonadota</taxon>
        <taxon>Alphaproteobacteria</taxon>
        <taxon>Hyphomicrobiales</taxon>
        <taxon>Nitrobacteraceae</taxon>
        <taxon>Bradyrhizobium</taxon>
    </lineage>
</organism>
<dbReference type="InterPro" id="IPR009333">
    <property type="entry name" value="DUF992"/>
</dbReference>
<gene>
    <name evidence="2" type="ORF">SAMN05444170_7155</name>
</gene>
<dbReference type="Pfam" id="PF06186">
    <property type="entry name" value="DUF992"/>
    <property type="match status" value="1"/>
</dbReference>
<protein>
    <recommendedName>
        <fullName evidence="4">DUF992 domain-containing protein</fullName>
    </recommendedName>
</protein>
<dbReference type="EMBL" id="LT670849">
    <property type="protein sequence ID" value="SHN87389.1"/>
    <property type="molecule type" value="Genomic_DNA"/>
</dbReference>
<feature type="signal peptide" evidence="1">
    <location>
        <begin position="1"/>
        <end position="26"/>
    </location>
</feature>
<keyword evidence="1" id="KW-0732">Signal</keyword>